<keyword evidence="1" id="KW-0472">Membrane</keyword>
<gene>
    <name evidence="2" type="ORF">BLX24_03900</name>
</gene>
<evidence type="ECO:0000313" key="2">
    <source>
        <dbReference type="EMBL" id="OIN61214.1"/>
    </source>
</evidence>
<evidence type="ECO:0000313" key="3">
    <source>
        <dbReference type="Proteomes" id="UP000181790"/>
    </source>
</evidence>
<organism evidence="2 3">
    <name type="scientific">Arsenicibacter rosenii</name>
    <dbReference type="NCBI Taxonomy" id="1750698"/>
    <lineage>
        <taxon>Bacteria</taxon>
        <taxon>Pseudomonadati</taxon>
        <taxon>Bacteroidota</taxon>
        <taxon>Cytophagia</taxon>
        <taxon>Cytophagales</taxon>
        <taxon>Spirosomataceae</taxon>
        <taxon>Arsenicibacter</taxon>
    </lineage>
</organism>
<feature type="transmembrane region" description="Helical" evidence="1">
    <location>
        <begin position="75"/>
        <end position="100"/>
    </location>
</feature>
<dbReference type="RefSeq" id="WP_071501716.1">
    <property type="nucleotide sequence ID" value="NZ_MORL01000001.1"/>
</dbReference>
<dbReference type="Proteomes" id="UP000181790">
    <property type="component" value="Unassembled WGS sequence"/>
</dbReference>
<keyword evidence="3" id="KW-1185">Reference proteome</keyword>
<dbReference type="PANTHER" id="PTHR35531">
    <property type="entry name" value="INNER MEMBRANE PROTEIN YBCI-RELATED"/>
    <property type="match status" value="1"/>
</dbReference>
<reference evidence="2 3" key="1">
    <citation type="submission" date="2016-10" db="EMBL/GenBank/DDBJ databases">
        <title>Arsenicibacter rosenii gen. nov., sp. nov., an efficient arsenic-methylating bacterium isolated from an arsenic-contaminated paddy soil.</title>
        <authorList>
            <person name="Huang K."/>
        </authorList>
    </citation>
    <scope>NUCLEOTIDE SEQUENCE [LARGE SCALE GENOMIC DNA]</scope>
    <source>
        <strain evidence="2 3">SM-1</strain>
    </source>
</reference>
<dbReference type="AlphaFoldDB" id="A0A1S2VR50"/>
<evidence type="ECO:0008006" key="4">
    <source>
        <dbReference type="Google" id="ProtNLM"/>
    </source>
</evidence>
<name>A0A1S2VR50_9BACT</name>
<feature type="transmembrane region" description="Helical" evidence="1">
    <location>
        <begin position="144"/>
        <end position="162"/>
    </location>
</feature>
<proteinExistence type="predicted"/>
<keyword evidence="1" id="KW-0812">Transmembrane</keyword>
<sequence length="434" mass="50249">MQGYNHVAGGVVFTGIFSSFHDVNVFSTPSLVGATVFFALLPDVDHTRSLIGKVFYPAASFLQKRFGHRTITHSLFFYLSVIGLMWLAPKAYAVVCTYALGSHLLFDMCTKQGIPLLYPFSKRPFVLPANPGLRLSAQDHRSEAIVFVVFLVCGFFCQPLFADGFWTSYNKAFATWEHVEREALRSHDLLHVTWTDEQKRRQEGLFYKKDGSGIVVLTLDGFKLVPPAEQPLVSFEHSGYQLQQQQHTITDIRLDSLNRLMTAHCIRVHIQSTEDLSYFTGNIMQTGKLIDLEYQKNLIINQLPHDDTEIINKIELLNIEHESQRRRYDMEYREYRSKWQKIRSLETLLKRFDDEYEQSSDYQKGRIIKQRQEAERALETARASVIVPPVMPDFRRFGLERALLTRKLNHQPQINCNLITVTWNSLQPKKTKRP</sequence>
<evidence type="ECO:0000256" key="1">
    <source>
        <dbReference type="SAM" id="Phobius"/>
    </source>
</evidence>
<dbReference type="EMBL" id="MORL01000001">
    <property type="protein sequence ID" value="OIN61214.1"/>
    <property type="molecule type" value="Genomic_DNA"/>
</dbReference>
<keyword evidence="1" id="KW-1133">Transmembrane helix</keyword>
<dbReference type="PANTHER" id="PTHR35531:SF1">
    <property type="entry name" value="INNER MEMBRANE PROTEIN YBCI-RELATED"/>
    <property type="match status" value="1"/>
</dbReference>
<dbReference type="Pfam" id="PF04307">
    <property type="entry name" value="YdjM"/>
    <property type="match status" value="1"/>
</dbReference>
<protein>
    <recommendedName>
        <fullName evidence="4">Metal-dependent hydrolase</fullName>
    </recommendedName>
</protein>
<accession>A0A1S2VR50</accession>
<comment type="caution">
    <text evidence="2">The sequence shown here is derived from an EMBL/GenBank/DDBJ whole genome shotgun (WGS) entry which is preliminary data.</text>
</comment>
<dbReference type="InterPro" id="IPR007404">
    <property type="entry name" value="YdjM-like"/>
</dbReference>
<dbReference type="OrthoDB" id="5459053at2"/>